<evidence type="ECO:0000256" key="4">
    <source>
        <dbReference type="ARBA" id="ARBA00023125"/>
    </source>
</evidence>
<dbReference type="AlphaFoldDB" id="A0A8H4R862"/>
<dbReference type="CDD" id="cd12148">
    <property type="entry name" value="fungal_TF_MHR"/>
    <property type="match status" value="1"/>
</dbReference>
<dbReference type="GO" id="GO:0009410">
    <property type="term" value="P:response to xenobiotic stimulus"/>
    <property type="evidence" value="ECO:0007669"/>
    <property type="project" value="TreeGrafter"/>
</dbReference>
<keyword evidence="3" id="KW-0805">Transcription regulation</keyword>
<evidence type="ECO:0000256" key="7">
    <source>
        <dbReference type="SAM" id="MobiDB-lite"/>
    </source>
</evidence>
<evidence type="ECO:0000256" key="6">
    <source>
        <dbReference type="ARBA" id="ARBA00023242"/>
    </source>
</evidence>
<accession>A0A8H4R862</accession>
<dbReference type="GO" id="GO:0000981">
    <property type="term" value="F:DNA-binding transcription factor activity, RNA polymerase II-specific"/>
    <property type="evidence" value="ECO:0007669"/>
    <property type="project" value="InterPro"/>
</dbReference>
<comment type="caution">
    <text evidence="9">The sequence shown here is derived from an EMBL/GenBank/DDBJ whole genome shotgun (WGS) entry which is preliminary data.</text>
</comment>
<sequence length="648" mass="73609">MMMTSKGRKSARPDITALWDSAPVRGGKKELNFRIKQPKAQYQIRPHRKVDTCPMNQDLASDADGIRPSRLRVKKACVPCVQRKRRCNGEDPCATCVRYEYICQYDGISRRKRRRQKSLHNPTKELDPHVQSDPPKEVDEGNALQGSSTANEKVREDFTPNEELLKVLSQRTGAPNFREQRLPAWNLGIDVERAELQPRITNIIPLYEMKVLAKTYFEVIHPAFAFLNRDVVDKKLAFRWLNRNEDDYQDPILCGIATIGSLFSADCRSNREAALMNCAKTLLESDRALMVPSYEQVGAWILRTMYLRGTARPHAGWMASCTTVHLIEALEMEAENGHQPESEATLDPHALLVKDKMIWIARLFNDWISNEYGRSKVEVKVKMPPLPGPHDSTFEMLRLHEISRILSADETQPTSTFEDSITRVAASNFDFDGLALSQTILGFALYRRLRMNASACSRTTTDSIMNLGERGLGAARRMVSRRQPWWHVANVPFQFIYVLLVMDTQESLAKIGDAMRTLREVAECFPTQATSNSVTAAKRLIKVSQDRKVADVVLLDHGLDTDEDPSRQNPDSTLPIQPLTDILASLPPQQMTPQRGNMRGLNQVDFDQLDWSYFLRNMDVPVCGAFDFLGDTQPEQMPGNRLTKFRSL</sequence>
<dbReference type="Proteomes" id="UP000566819">
    <property type="component" value="Unassembled WGS sequence"/>
</dbReference>
<reference evidence="9 10" key="1">
    <citation type="submission" date="2020-03" db="EMBL/GenBank/DDBJ databases">
        <title>Draft Genome Sequence of Cudoniella acicularis.</title>
        <authorList>
            <person name="Buettner E."/>
            <person name="Kellner H."/>
        </authorList>
    </citation>
    <scope>NUCLEOTIDE SEQUENCE [LARGE SCALE GENOMIC DNA]</scope>
    <source>
        <strain evidence="9 10">DSM 108380</strain>
    </source>
</reference>
<dbReference type="PANTHER" id="PTHR31779">
    <property type="entry name" value="2-NITROPROPANE DIOXYGENASE FAMILY, PUTATIVE (AFU_ORTHOLOGUE AFUA_2G17430)-RELATED"/>
    <property type="match status" value="1"/>
</dbReference>
<evidence type="ECO:0000259" key="8">
    <source>
        <dbReference type="PROSITE" id="PS50048"/>
    </source>
</evidence>
<evidence type="ECO:0000313" key="9">
    <source>
        <dbReference type="EMBL" id="KAF4624024.1"/>
    </source>
</evidence>
<evidence type="ECO:0000313" key="10">
    <source>
        <dbReference type="Proteomes" id="UP000566819"/>
    </source>
</evidence>
<dbReference type="CDD" id="cd00067">
    <property type="entry name" value="GAL4"/>
    <property type="match status" value="1"/>
</dbReference>
<dbReference type="SUPFAM" id="SSF57701">
    <property type="entry name" value="Zn2/Cys6 DNA-binding domain"/>
    <property type="match status" value="1"/>
</dbReference>
<keyword evidence="1" id="KW-0479">Metal-binding</keyword>
<dbReference type="Pfam" id="PF00172">
    <property type="entry name" value="Zn_clus"/>
    <property type="match status" value="1"/>
</dbReference>
<feature type="domain" description="Zn(2)-C6 fungal-type" evidence="8">
    <location>
        <begin position="76"/>
        <end position="105"/>
    </location>
</feature>
<dbReference type="OrthoDB" id="9986881at2759"/>
<dbReference type="SMART" id="SM00066">
    <property type="entry name" value="GAL4"/>
    <property type="match status" value="1"/>
</dbReference>
<organism evidence="9 10">
    <name type="scientific">Cudoniella acicularis</name>
    <dbReference type="NCBI Taxonomy" id="354080"/>
    <lineage>
        <taxon>Eukaryota</taxon>
        <taxon>Fungi</taxon>
        <taxon>Dikarya</taxon>
        <taxon>Ascomycota</taxon>
        <taxon>Pezizomycotina</taxon>
        <taxon>Leotiomycetes</taxon>
        <taxon>Helotiales</taxon>
        <taxon>Tricladiaceae</taxon>
        <taxon>Cudoniella</taxon>
    </lineage>
</organism>
<dbReference type="GO" id="GO:0008270">
    <property type="term" value="F:zinc ion binding"/>
    <property type="evidence" value="ECO:0007669"/>
    <property type="project" value="InterPro"/>
</dbReference>
<dbReference type="InterPro" id="IPR001138">
    <property type="entry name" value="Zn2Cys6_DnaBD"/>
</dbReference>
<keyword evidence="10" id="KW-1185">Reference proteome</keyword>
<dbReference type="InterPro" id="IPR036864">
    <property type="entry name" value="Zn2-C6_fun-type_DNA-bd_sf"/>
</dbReference>
<dbReference type="Gene3D" id="4.10.240.10">
    <property type="entry name" value="Zn(2)-C6 fungal-type DNA-binding domain"/>
    <property type="match status" value="1"/>
</dbReference>
<evidence type="ECO:0000256" key="2">
    <source>
        <dbReference type="ARBA" id="ARBA00022833"/>
    </source>
</evidence>
<keyword evidence="2" id="KW-0862">Zinc</keyword>
<evidence type="ECO:0000256" key="5">
    <source>
        <dbReference type="ARBA" id="ARBA00023163"/>
    </source>
</evidence>
<gene>
    <name evidence="9" type="ORF">G7Y89_g14153</name>
</gene>
<dbReference type="PANTHER" id="PTHR31779:SF5">
    <property type="entry name" value="ZN(II)2CYS6 TRANSCRIPTION FACTOR (EUROFUNG)"/>
    <property type="match status" value="1"/>
</dbReference>
<feature type="compositionally biased region" description="Basic and acidic residues" evidence="7">
    <location>
        <begin position="122"/>
        <end position="139"/>
    </location>
</feature>
<feature type="region of interest" description="Disordered" evidence="7">
    <location>
        <begin position="112"/>
        <end position="156"/>
    </location>
</feature>
<name>A0A8H4R862_9HELO</name>
<dbReference type="InterPro" id="IPR052478">
    <property type="entry name" value="Metabolite_Synth_Reg"/>
</dbReference>
<evidence type="ECO:0000256" key="3">
    <source>
        <dbReference type="ARBA" id="ARBA00023015"/>
    </source>
</evidence>
<evidence type="ECO:0000256" key="1">
    <source>
        <dbReference type="ARBA" id="ARBA00022723"/>
    </source>
</evidence>
<dbReference type="EMBL" id="JAAMPI010001797">
    <property type="protein sequence ID" value="KAF4624024.1"/>
    <property type="molecule type" value="Genomic_DNA"/>
</dbReference>
<protein>
    <recommendedName>
        <fullName evidence="8">Zn(2)-C6 fungal-type domain-containing protein</fullName>
    </recommendedName>
</protein>
<dbReference type="GO" id="GO:0003677">
    <property type="term" value="F:DNA binding"/>
    <property type="evidence" value="ECO:0007669"/>
    <property type="project" value="UniProtKB-KW"/>
</dbReference>
<keyword evidence="4" id="KW-0238">DNA-binding</keyword>
<keyword evidence="5" id="KW-0804">Transcription</keyword>
<dbReference type="PROSITE" id="PS50048">
    <property type="entry name" value="ZN2_CY6_FUNGAL_2"/>
    <property type="match status" value="1"/>
</dbReference>
<proteinExistence type="predicted"/>
<keyword evidence="6" id="KW-0539">Nucleus</keyword>